<dbReference type="AlphaFoldDB" id="A0AAT9GBG8"/>
<keyword evidence="1" id="KW-0175">Coiled coil</keyword>
<sequence length="182" mass="20573">MLQEELKSVKESLEQLQNILQQEKGQATQTEVEYESRGTSMQQQDQGIQAVNNNSSRIASGLRQENKKLTRDKLTISEQLKQKIREIDELKKNLKQLQEENKQLKQEVTKNAGIDASSSTGQKEAKETEVIPQNIMDWPVPIPDDKPEEQKTPLEPIKVNTELSDPKSISAEGPEKSPPLSK</sequence>
<evidence type="ECO:0000256" key="1">
    <source>
        <dbReference type="SAM" id="Coils"/>
    </source>
</evidence>
<feature type="compositionally biased region" description="Basic and acidic residues" evidence="2">
    <location>
        <begin position="143"/>
        <end position="152"/>
    </location>
</feature>
<feature type="coiled-coil region" evidence="1">
    <location>
        <begin position="2"/>
        <end position="33"/>
    </location>
</feature>
<accession>A0AAT9GBG8</accession>
<gene>
    <name evidence="3" type="ORF">DMENIID0003_01760</name>
</gene>
<reference evidence="3" key="1">
    <citation type="submission" date="2024-01" db="EMBL/GenBank/DDBJ databases">
        <title>Sequencing the genomes of a sandfly, Sergentomyia squamirostris, and its two endosymbionts.</title>
        <authorList>
            <person name="Itokawa K."/>
            <person name="Sanjoba C."/>
        </authorList>
    </citation>
    <scope>NUCLEOTIDE SEQUENCE</scope>
    <source>
        <strain evidence="3">WSSQ</strain>
    </source>
</reference>
<organism evidence="3">
    <name type="scientific">Wolbachia endosymbiont of Sergentomyia squamirostris</name>
    <dbReference type="NCBI Taxonomy" id="3113640"/>
    <lineage>
        <taxon>Bacteria</taxon>
        <taxon>Pseudomonadati</taxon>
        <taxon>Pseudomonadota</taxon>
        <taxon>Alphaproteobacteria</taxon>
        <taxon>Rickettsiales</taxon>
        <taxon>Anaplasmataceae</taxon>
        <taxon>Wolbachieae</taxon>
        <taxon>Wolbachia</taxon>
    </lineage>
</organism>
<evidence type="ECO:0000256" key="2">
    <source>
        <dbReference type="SAM" id="MobiDB-lite"/>
    </source>
</evidence>
<name>A0AAT9GBG8_9RICK</name>
<feature type="region of interest" description="Disordered" evidence="2">
    <location>
        <begin position="106"/>
        <end position="182"/>
    </location>
</feature>
<protein>
    <submittedName>
        <fullName evidence="3">Uncharacterized protein</fullName>
    </submittedName>
</protein>
<evidence type="ECO:0000313" key="3">
    <source>
        <dbReference type="EMBL" id="BFD47102.1"/>
    </source>
</evidence>
<dbReference type="EMBL" id="AP029172">
    <property type="protein sequence ID" value="BFD47102.1"/>
    <property type="molecule type" value="Genomic_DNA"/>
</dbReference>
<proteinExistence type="predicted"/>